<sequence>MSKRPKPLILQKYEALTPRIPQNFPRLSEIQYELAKSHKGYIGEIKVDYYLSMLAQRYTILPDVCLKVNGQTFQIDNLLITDHAIYLIEVKNYNGKIIFNTILNQFTRDDGENETGFHHPITQVEFQQIKLQNWLQERSLLNRPIYYLIAISNPETIIEVIGNQEAIAKVVARGEHIPKKIMDIEQSLTDRSTLPHQKLGYEIKRECINFDKDIMAKHGVKMSDLLPGVQCPECGRLGMERIYANWLCPRCNKHSKHAHKRAIYDYLLCSGNAISNKECMRFLKINSRSLATRLLQSSNLAYQKEHKIWIKLK</sequence>
<dbReference type="Pfam" id="PF08378">
    <property type="entry name" value="NERD"/>
    <property type="match status" value="1"/>
</dbReference>
<dbReference type="EMBL" id="JBHSAO010000011">
    <property type="protein sequence ID" value="MFC4025106.1"/>
    <property type="molecule type" value="Genomic_DNA"/>
</dbReference>
<keyword evidence="3" id="KW-1185">Reference proteome</keyword>
<dbReference type="InterPro" id="IPR011528">
    <property type="entry name" value="NERD"/>
</dbReference>
<gene>
    <name evidence="2" type="ORF">ACFOUV_15025</name>
</gene>
<accession>A0ABV8H1Q6</accession>
<organism evidence="2 3">
    <name type="scientific">Oceanobacillus longus</name>
    <dbReference type="NCBI Taxonomy" id="930120"/>
    <lineage>
        <taxon>Bacteria</taxon>
        <taxon>Bacillati</taxon>
        <taxon>Bacillota</taxon>
        <taxon>Bacilli</taxon>
        <taxon>Bacillales</taxon>
        <taxon>Bacillaceae</taxon>
        <taxon>Oceanobacillus</taxon>
    </lineage>
</organism>
<comment type="caution">
    <text evidence="2">The sequence shown here is derived from an EMBL/GenBank/DDBJ whole genome shotgun (WGS) entry which is preliminary data.</text>
</comment>
<evidence type="ECO:0000259" key="1">
    <source>
        <dbReference type="PROSITE" id="PS50965"/>
    </source>
</evidence>
<dbReference type="RefSeq" id="WP_379497599.1">
    <property type="nucleotide sequence ID" value="NZ_JBHSAO010000011.1"/>
</dbReference>
<protein>
    <submittedName>
        <fullName evidence="2">Nuclease-related domain-containing protein</fullName>
    </submittedName>
</protein>
<evidence type="ECO:0000313" key="3">
    <source>
        <dbReference type="Proteomes" id="UP001595772"/>
    </source>
</evidence>
<reference evidence="3" key="1">
    <citation type="journal article" date="2019" name="Int. J. Syst. Evol. Microbiol.">
        <title>The Global Catalogue of Microorganisms (GCM) 10K type strain sequencing project: providing services to taxonomists for standard genome sequencing and annotation.</title>
        <authorList>
            <consortium name="The Broad Institute Genomics Platform"/>
            <consortium name="The Broad Institute Genome Sequencing Center for Infectious Disease"/>
            <person name="Wu L."/>
            <person name="Ma J."/>
        </authorList>
    </citation>
    <scope>NUCLEOTIDE SEQUENCE [LARGE SCALE GENOMIC DNA]</scope>
    <source>
        <strain evidence="3">IBRC-M 10703</strain>
    </source>
</reference>
<dbReference type="PROSITE" id="PS50965">
    <property type="entry name" value="NERD"/>
    <property type="match status" value="1"/>
</dbReference>
<proteinExistence type="predicted"/>
<dbReference type="Proteomes" id="UP001595772">
    <property type="component" value="Unassembled WGS sequence"/>
</dbReference>
<evidence type="ECO:0000313" key="2">
    <source>
        <dbReference type="EMBL" id="MFC4025106.1"/>
    </source>
</evidence>
<name>A0ABV8H1Q6_9BACI</name>
<feature type="domain" description="NERD" evidence="1">
    <location>
        <begin position="39"/>
        <end position="154"/>
    </location>
</feature>